<reference evidence="1 2" key="1">
    <citation type="submission" date="2019-03" db="EMBL/GenBank/DDBJ databases">
        <title>Metabolic reconstructions from genomes of highly enriched 'Candidatus Accumulibacter' and 'Candidatus Competibacter' bioreactor populations.</title>
        <authorList>
            <person name="Annavajhala M.K."/>
            <person name="Welles L."/>
            <person name="Abbas B."/>
            <person name="Sorokin D."/>
            <person name="Park H."/>
            <person name="Van Loosdrecht M."/>
            <person name="Chandran K."/>
        </authorList>
    </citation>
    <scope>NUCLEOTIDE SEQUENCE [LARGE SCALE GENOMIC DNA]</scope>
    <source>
        <strain evidence="1 2">SBR_G</strain>
    </source>
</reference>
<comment type="caution">
    <text evidence="1">The sequence shown here is derived from an EMBL/GenBank/DDBJ whole genome shotgun (WGS) entry which is preliminary data.</text>
</comment>
<sequence length="78" mass="8740">MSKERFDFMMEAVEALTELLDDGDVRGLGRKGRQAILERIRALRPEEFLSAPAGGAQIIRFPTTRRINATRCAPGHEV</sequence>
<proteinExistence type="predicted"/>
<dbReference type="Proteomes" id="UP000760480">
    <property type="component" value="Unassembled WGS sequence"/>
</dbReference>
<keyword evidence="2" id="KW-1185">Reference proteome</keyword>
<name>A0ABX1TSV8_9GAMM</name>
<accession>A0ABX1TSV8</accession>
<protein>
    <submittedName>
        <fullName evidence="1">Uncharacterized protein</fullName>
    </submittedName>
</protein>
<gene>
    <name evidence="1" type="ORF">E4P82_20860</name>
</gene>
<organism evidence="1 2">
    <name type="scientific">Candidatus Competibacter phosphatis</name>
    <dbReference type="NCBI Taxonomy" id="221280"/>
    <lineage>
        <taxon>Bacteria</taxon>
        <taxon>Pseudomonadati</taxon>
        <taxon>Pseudomonadota</taxon>
        <taxon>Gammaproteobacteria</taxon>
        <taxon>Candidatus Competibacteraceae</taxon>
        <taxon>Candidatus Competibacter</taxon>
    </lineage>
</organism>
<dbReference type="EMBL" id="SPMZ01000109">
    <property type="protein sequence ID" value="NMQ21440.1"/>
    <property type="molecule type" value="Genomic_DNA"/>
</dbReference>
<evidence type="ECO:0000313" key="1">
    <source>
        <dbReference type="EMBL" id="NMQ21440.1"/>
    </source>
</evidence>
<dbReference type="RefSeq" id="WP_169250705.1">
    <property type="nucleotide sequence ID" value="NZ_SPMZ01000109.1"/>
</dbReference>
<evidence type="ECO:0000313" key="2">
    <source>
        <dbReference type="Proteomes" id="UP000760480"/>
    </source>
</evidence>